<feature type="repeat" description="PPR" evidence="3">
    <location>
        <begin position="193"/>
        <end position="227"/>
    </location>
</feature>
<accession>A0A199VMI0</accession>
<feature type="repeat" description="PPR" evidence="3">
    <location>
        <begin position="99"/>
        <end position="129"/>
    </location>
</feature>
<dbReference type="PANTHER" id="PTHR47926:SF373">
    <property type="entry name" value="TETRATRICOPEPTIDE-LIKE HELICAL DOMAIN SUPERFAMILY, DYW DOMAIN-CONTAINING PROTEIN"/>
    <property type="match status" value="1"/>
</dbReference>
<sequence>MRRASLRLLGTLKPSLRFSCLSALLLRSLTLSLHHLASSSPSSTNGGGGTPPPISSPLRSEDRSADAAVARSNHAITRLSRLGRMADARHLFDRTPHRDVISWTAIISGYARYGMLREARLLFDRADARKNVVTWTALLSGYVRSGRLKEAEELFEQMPERNVVSWNTMVSGYIESGLVDQGYELFKQMPERNVVSWNAIITALAQSGRIVKAYDLFRSMPERDVISWTAIVAGLAQNGKVDDARDVFDQMPQRNVVSWNAMISGYAQNRRLHEALDLFQKMPKRDIPSWNTMITGLIQNGCLNRARDLFDRMKDRNVITWTAMISGYVQDGQNELALKMFVEMLSNCVNPNQGTFVSALDAVSNLAALQEGQQIHQIISKTIFQFDPFVESALMNVYAKCGQICIARKVFDMSKRKDLVSWNGIIAAYGHHGNGREAVSLFEDMQKNGFKPNDVTYVGLLSACSHSGLVDEGLRIFNSLIKDGSIEVREDHYACLIDLCGRAGRLEEAKNLINKLNIKPSSGCVWGALIAGCNVHGNESIGKVAAKKLLEAKPNNAGTYMLLSNIYASAGKWREVAKIKLKMKDKGLKKQPGCSWIEVGNRVHVFVVCDKSHGESDLIYSLLQDLHHKMKMDGLRLVARYYKVLLEVSELWVLVVCDPSHLTTLPCPRCVHPGLRRASPAAEKPPPLSISLTFVPSPTFFARELGWVIPYPWALFRHFTGPSATSYADCHPSLSAAATLQQPCGLPGRAWAELTLHSFPSTAATLGSPCCLPPASSDPSQPPRGALVAAEADVEPEPELSPCELGLLQHRHRCRCCQPARASASPRRPHPPASNTPTVELLPAVP</sequence>
<gene>
    <name evidence="6" type="ORF">ACMD2_27037</name>
</gene>
<dbReference type="Proteomes" id="UP000092600">
    <property type="component" value="Unassembled WGS sequence"/>
</dbReference>
<evidence type="ECO:0000313" key="7">
    <source>
        <dbReference type="Proteomes" id="UP000092600"/>
    </source>
</evidence>
<feature type="repeat" description="PPR" evidence="3">
    <location>
        <begin position="317"/>
        <end position="351"/>
    </location>
</feature>
<evidence type="ECO:0000256" key="1">
    <source>
        <dbReference type="ARBA" id="ARBA00022737"/>
    </source>
</evidence>
<dbReference type="GO" id="GO:0099402">
    <property type="term" value="P:plant organ development"/>
    <property type="evidence" value="ECO:0007669"/>
    <property type="project" value="UniProtKB-ARBA"/>
</dbReference>
<comment type="caution">
    <text evidence="6">The sequence shown here is derived from an EMBL/GenBank/DDBJ whole genome shotgun (WGS) entry which is preliminary data.</text>
</comment>
<dbReference type="Gene3D" id="1.25.40.10">
    <property type="entry name" value="Tetratricopeptide repeat domain"/>
    <property type="match status" value="5"/>
</dbReference>
<keyword evidence="5" id="KW-0732">Signal</keyword>
<protein>
    <submittedName>
        <fullName evidence="6">Pentatricopeptide repeat-containing protein, mitochondrial</fullName>
    </submittedName>
</protein>
<dbReference type="FunFam" id="1.25.40.10:FF:000125">
    <property type="entry name" value="Pentatricopeptide repeat-containing protein"/>
    <property type="match status" value="2"/>
</dbReference>
<dbReference type="InterPro" id="IPR046848">
    <property type="entry name" value="E_motif"/>
</dbReference>
<dbReference type="GO" id="GO:0003723">
    <property type="term" value="F:RNA binding"/>
    <property type="evidence" value="ECO:0007669"/>
    <property type="project" value="InterPro"/>
</dbReference>
<dbReference type="Pfam" id="PF01535">
    <property type="entry name" value="PPR"/>
    <property type="match status" value="7"/>
</dbReference>
<reference evidence="6 7" key="1">
    <citation type="journal article" date="2016" name="DNA Res.">
        <title>The draft genome of MD-2 pineapple using hybrid error correction of long reads.</title>
        <authorList>
            <person name="Redwan R.M."/>
            <person name="Saidin A."/>
            <person name="Kumar S.V."/>
        </authorList>
    </citation>
    <scope>NUCLEOTIDE SEQUENCE [LARGE SCALE GENOMIC DNA]</scope>
    <source>
        <strain evidence="7">cv. MD2</strain>
        <tissue evidence="6">Leaf</tissue>
    </source>
</reference>
<evidence type="ECO:0000256" key="5">
    <source>
        <dbReference type="SAM" id="SignalP"/>
    </source>
</evidence>
<feature type="signal peptide" evidence="5">
    <location>
        <begin position="1"/>
        <end position="39"/>
    </location>
</feature>
<proteinExistence type="predicted"/>
<feature type="repeat" description="PPR" evidence="3">
    <location>
        <begin position="556"/>
        <end position="590"/>
    </location>
</feature>
<dbReference type="SUPFAM" id="SSF48452">
    <property type="entry name" value="TPR-like"/>
    <property type="match status" value="1"/>
</dbReference>
<feature type="region of interest" description="Disordered" evidence="4">
    <location>
        <begin position="770"/>
        <end position="793"/>
    </location>
</feature>
<dbReference type="PANTHER" id="PTHR47926">
    <property type="entry name" value="PENTATRICOPEPTIDE REPEAT-CONTAINING PROTEIN"/>
    <property type="match status" value="1"/>
</dbReference>
<dbReference type="Pfam" id="PF20431">
    <property type="entry name" value="E_motif"/>
    <property type="match status" value="1"/>
</dbReference>
<dbReference type="InterPro" id="IPR002885">
    <property type="entry name" value="PPR_rpt"/>
</dbReference>
<feature type="repeat" description="PPR" evidence="3">
    <location>
        <begin position="131"/>
        <end position="165"/>
    </location>
</feature>
<evidence type="ECO:0000256" key="3">
    <source>
        <dbReference type="PROSITE-ProRule" id="PRU00708"/>
    </source>
</evidence>
<dbReference type="FunFam" id="1.25.40.10:FF:000158">
    <property type="entry name" value="pentatricopeptide repeat-containing protein At2g33680"/>
    <property type="match status" value="1"/>
</dbReference>
<feature type="repeat" description="PPR" evidence="3">
    <location>
        <begin position="453"/>
        <end position="487"/>
    </location>
</feature>
<feature type="repeat" description="PPR" evidence="3">
    <location>
        <begin position="255"/>
        <end position="289"/>
    </location>
</feature>
<feature type="region of interest" description="Disordered" evidence="4">
    <location>
        <begin position="820"/>
        <end position="846"/>
    </location>
</feature>
<dbReference type="NCBIfam" id="TIGR00756">
    <property type="entry name" value="PPR"/>
    <property type="match status" value="9"/>
</dbReference>
<feature type="chain" id="PRO_5008285986" evidence="5">
    <location>
        <begin position="40"/>
        <end position="846"/>
    </location>
</feature>
<evidence type="ECO:0000256" key="2">
    <source>
        <dbReference type="ARBA" id="ARBA00022946"/>
    </source>
</evidence>
<keyword evidence="1" id="KW-0677">Repeat</keyword>
<organism evidence="6 7">
    <name type="scientific">Ananas comosus</name>
    <name type="common">Pineapple</name>
    <name type="synonym">Ananas ananas</name>
    <dbReference type="NCBI Taxonomy" id="4615"/>
    <lineage>
        <taxon>Eukaryota</taxon>
        <taxon>Viridiplantae</taxon>
        <taxon>Streptophyta</taxon>
        <taxon>Embryophyta</taxon>
        <taxon>Tracheophyta</taxon>
        <taxon>Spermatophyta</taxon>
        <taxon>Magnoliopsida</taxon>
        <taxon>Liliopsida</taxon>
        <taxon>Poales</taxon>
        <taxon>Bromeliaceae</taxon>
        <taxon>Bromelioideae</taxon>
        <taxon>Ananas</taxon>
    </lineage>
</organism>
<evidence type="ECO:0000256" key="4">
    <source>
        <dbReference type="SAM" id="MobiDB-lite"/>
    </source>
</evidence>
<feature type="region of interest" description="Disordered" evidence="4">
    <location>
        <begin position="37"/>
        <end position="63"/>
    </location>
</feature>
<dbReference type="InterPro" id="IPR046960">
    <property type="entry name" value="PPR_At4g14850-like_plant"/>
</dbReference>
<feature type="repeat" description="PPR" evidence="3">
    <location>
        <begin position="418"/>
        <end position="452"/>
    </location>
</feature>
<evidence type="ECO:0000313" key="6">
    <source>
        <dbReference type="EMBL" id="OAY78397.1"/>
    </source>
</evidence>
<dbReference type="AlphaFoldDB" id="A0A199VMI0"/>
<dbReference type="GO" id="GO:0009451">
    <property type="term" value="P:RNA modification"/>
    <property type="evidence" value="ECO:0007669"/>
    <property type="project" value="InterPro"/>
</dbReference>
<name>A0A199VMI0_ANACO</name>
<dbReference type="EMBL" id="LSRQ01001298">
    <property type="protein sequence ID" value="OAY78397.1"/>
    <property type="molecule type" value="Genomic_DNA"/>
</dbReference>
<dbReference type="Pfam" id="PF13041">
    <property type="entry name" value="PPR_2"/>
    <property type="match status" value="2"/>
</dbReference>
<dbReference type="PROSITE" id="PS51375">
    <property type="entry name" value="PPR"/>
    <property type="match status" value="8"/>
</dbReference>
<dbReference type="InterPro" id="IPR011990">
    <property type="entry name" value="TPR-like_helical_dom_sf"/>
</dbReference>
<keyword evidence="2" id="KW-0809">Transit peptide</keyword>